<sequence>MSLRHYRHPHALFNQLQNELMPFIWCEPEKTAHSQAAWVPKVDIKEEEKEFVVYADIPGVDPNEIEIEMDGNILTVKGERKSEQEEKGKQYYRLERKTGKFYRQFTLPESVDSSKISAKTKNGVLAIHLPKAQESKHARKITIEQENA</sequence>
<evidence type="ECO:0000256" key="2">
    <source>
        <dbReference type="RuleBase" id="RU003616"/>
    </source>
</evidence>
<dbReference type="SUPFAM" id="SSF49764">
    <property type="entry name" value="HSP20-like chaperones"/>
    <property type="match status" value="1"/>
</dbReference>
<dbReference type="Gene3D" id="2.60.40.790">
    <property type="match status" value="1"/>
</dbReference>
<evidence type="ECO:0000313" key="6">
    <source>
        <dbReference type="Proteomes" id="UP000051497"/>
    </source>
</evidence>
<dbReference type="EMBL" id="LKAJ02000001">
    <property type="protein sequence ID" value="MCS5710565.1"/>
    <property type="molecule type" value="Genomic_DNA"/>
</dbReference>
<gene>
    <name evidence="4" type="primary">hspA</name>
    <name evidence="5" type="ORF">HT99x_003925</name>
    <name evidence="4" type="ORF">HT99x_00933</name>
</gene>
<reference evidence="5" key="2">
    <citation type="journal article" date="2016" name="Genome Announc.">
        <title>Draft Genome Sequences of Two Novel Amoeba-Resistant Intranuclear Bacteria, 'Candidatus Berkiella cookevillensis' and 'Candidatus Berkiella aquae'.</title>
        <authorList>
            <person name="Mehari Y.T."/>
            <person name="Arivett B.A."/>
            <person name="Farone A.L."/>
            <person name="Gunderson J.H."/>
            <person name="Farone M.B."/>
        </authorList>
    </citation>
    <scope>NUCLEOTIDE SEQUENCE</scope>
    <source>
        <strain evidence="5">HT99</strain>
    </source>
</reference>
<dbReference type="InterPro" id="IPR008978">
    <property type="entry name" value="HSP20-like_chaperone"/>
</dbReference>
<proteinExistence type="inferred from homology"/>
<dbReference type="OrthoDB" id="9792695at2"/>
<evidence type="ECO:0000313" key="4">
    <source>
        <dbReference type="EMBL" id="KRG21742.1"/>
    </source>
</evidence>
<keyword evidence="6" id="KW-1185">Reference proteome</keyword>
<dbReference type="PROSITE" id="PS01031">
    <property type="entry name" value="SHSP"/>
    <property type="match status" value="1"/>
</dbReference>
<evidence type="ECO:0000256" key="1">
    <source>
        <dbReference type="PROSITE-ProRule" id="PRU00285"/>
    </source>
</evidence>
<reference evidence="5" key="3">
    <citation type="submission" date="2021-06" db="EMBL/GenBank/DDBJ databases">
        <title>Genomic Description and Analysis of Intracellular Bacteria, Candidatus Berkiella cookevillensis and Candidatus Berkiella aquae.</title>
        <authorList>
            <person name="Kidane D.T."/>
            <person name="Mehari Y.T."/>
            <person name="Rice F.C."/>
            <person name="Arivett B.A."/>
            <person name="Farone A.L."/>
            <person name="Berk S.G."/>
            <person name="Farone M.B."/>
        </authorList>
    </citation>
    <scope>NUCLEOTIDE SEQUENCE</scope>
    <source>
        <strain evidence="5">HT99</strain>
    </source>
</reference>
<dbReference type="EMBL" id="LKAJ01000003">
    <property type="protein sequence ID" value="KRG21742.1"/>
    <property type="molecule type" value="Genomic_DNA"/>
</dbReference>
<dbReference type="Pfam" id="PF00011">
    <property type="entry name" value="HSP20"/>
    <property type="match status" value="1"/>
</dbReference>
<dbReference type="Proteomes" id="UP000051497">
    <property type="component" value="Unassembled WGS sequence"/>
</dbReference>
<organism evidence="4">
    <name type="scientific">Candidatus Berkiella aquae</name>
    <dbReference type="NCBI Taxonomy" id="295108"/>
    <lineage>
        <taxon>Bacteria</taxon>
        <taxon>Pseudomonadati</taxon>
        <taxon>Pseudomonadota</taxon>
        <taxon>Gammaproteobacteria</taxon>
        <taxon>Candidatus Berkiellales</taxon>
        <taxon>Candidatus Berkiellaceae</taxon>
        <taxon>Candidatus Berkiella</taxon>
    </lineage>
</organism>
<comment type="similarity">
    <text evidence="1 2">Belongs to the small heat shock protein (HSP20) family.</text>
</comment>
<name>A0A0Q9YXQ8_9GAMM</name>
<dbReference type="AlphaFoldDB" id="A0A0Q9YXQ8"/>
<comment type="caution">
    <text evidence="4">The sequence shown here is derived from an EMBL/GenBank/DDBJ whole genome shotgun (WGS) entry which is preliminary data.</text>
</comment>
<dbReference type="InterPro" id="IPR031107">
    <property type="entry name" value="Small_HSP"/>
</dbReference>
<dbReference type="STRING" id="295108.HT99x_00933"/>
<dbReference type="CDD" id="cd06464">
    <property type="entry name" value="ACD_sHsps-like"/>
    <property type="match status" value="1"/>
</dbReference>
<dbReference type="PANTHER" id="PTHR11527">
    <property type="entry name" value="HEAT-SHOCK PROTEIN 20 FAMILY MEMBER"/>
    <property type="match status" value="1"/>
</dbReference>
<feature type="domain" description="SHSP" evidence="3">
    <location>
        <begin position="33"/>
        <end position="146"/>
    </location>
</feature>
<reference evidence="4" key="1">
    <citation type="submission" date="2015-09" db="EMBL/GenBank/DDBJ databases">
        <title>Draft Genome Sequences of Two Novel Amoeba-resistant Intranuclear Bacteria, Candidatus Berkiella cookevillensis and Candidatus Berkiella aquae.</title>
        <authorList>
            <person name="Mehari Y.T."/>
            <person name="Arivett B.A."/>
            <person name="Farone A.L."/>
            <person name="Gunderson J.H."/>
            <person name="Farone M.B."/>
        </authorList>
    </citation>
    <scope>NUCLEOTIDE SEQUENCE [LARGE SCALE GENOMIC DNA]</scope>
    <source>
        <strain evidence="4">HT99</strain>
    </source>
</reference>
<dbReference type="InterPro" id="IPR002068">
    <property type="entry name" value="A-crystallin/Hsp20_dom"/>
</dbReference>
<evidence type="ECO:0000313" key="5">
    <source>
        <dbReference type="EMBL" id="MCS5710565.1"/>
    </source>
</evidence>
<accession>A0A0Q9YXQ8</accession>
<protein>
    <submittedName>
        <fullName evidence="5">Hsp20/alpha crystallin family protein</fullName>
    </submittedName>
    <submittedName>
        <fullName evidence="4">Spore protein SP21</fullName>
    </submittedName>
</protein>
<evidence type="ECO:0000259" key="3">
    <source>
        <dbReference type="PROSITE" id="PS01031"/>
    </source>
</evidence>
<dbReference type="RefSeq" id="WP_075065571.1">
    <property type="nucleotide sequence ID" value="NZ_LKAJ02000001.1"/>
</dbReference>